<dbReference type="STRING" id="1179155.CF67_07007"/>
<evidence type="ECO:0000256" key="1">
    <source>
        <dbReference type="ARBA" id="ARBA00004382"/>
    </source>
</evidence>
<dbReference type="PANTHER" id="PTHR47529">
    <property type="entry name" value="PEPTIDYL-PROLYL CIS-TRANS ISOMERASE D"/>
    <property type="match status" value="1"/>
</dbReference>
<evidence type="ECO:0000256" key="7">
    <source>
        <dbReference type="ARBA" id="ARBA00023186"/>
    </source>
</evidence>
<dbReference type="Proteomes" id="UP000053784">
    <property type="component" value="Unassembled WGS sequence"/>
</dbReference>
<keyword evidence="3" id="KW-0997">Cell inner membrane</keyword>
<evidence type="ECO:0000256" key="8">
    <source>
        <dbReference type="ARBA" id="ARBA00038408"/>
    </source>
</evidence>
<evidence type="ECO:0000313" key="15">
    <source>
        <dbReference type="Proteomes" id="UP000053784"/>
    </source>
</evidence>
<dbReference type="Pfam" id="PF13624">
    <property type="entry name" value="SurA_N_3"/>
    <property type="match status" value="1"/>
</dbReference>
<evidence type="ECO:0000256" key="5">
    <source>
        <dbReference type="ARBA" id="ARBA00022989"/>
    </source>
</evidence>
<name>A0A084CMA7_9GAMM</name>
<dbReference type="RefSeq" id="WP_052538142.1">
    <property type="nucleotide sequence ID" value="NZ_JGVK01000031.1"/>
</dbReference>
<evidence type="ECO:0000256" key="9">
    <source>
        <dbReference type="ARBA" id="ARBA00040743"/>
    </source>
</evidence>
<dbReference type="Gene3D" id="3.10.50.40">
    <property type="match status" value="1"/>
</dbReference>
<accession>A0A084CMA7</accession>
<keyword evidence="11 14" id="KW-0413">Isomerase</keyword>
<comment type="similarity">
    <text evidence="8">Belongs to the PpiD chaperone family.</text>
</comment>
<evidence type="ECO:0000256" key="2">
    <source>
        <dbReference type="ARBA" id="ARBA00022475"/>
    </source>
</evidence>
<feature type="transmembrane region" description="Helical" evidence="12">
    <location>
        <begin position="12"/>
        <end position="33"/>
    </location>
</feature>
<organism evidence="14 15">
    <name type="scientific">Candidatus Photodesmus blepharonis</name>
    <dbReference type="NCBI Taxonomy" id="1179155"/>
    <lineage>
        <taxon>Bacteria</taxon>
        <taxon>Pseudomonadati</taxon>
        <taxon>Pseudomonadota</taxon>
        <taxon>Gammaproteobacteria</taxon>
        <taxon>Vibrionales</taxon>
        <taxon>Vibrionaceae</taxon>
        <taxon>Candidatus Photodesmus</taxon>
    </lineage>
</organism>
<dbReference type="GO" id="GO:0005886">
    <property type="term" value="C:plasma membrane"/>
    <property type="evidence" value="ECO:0007669"/>
    <property type="project" value="UniProtKB-SubCell"/>
</dbReference>
<feature type="domain" description="PpiC" evidence="13">
    <location>
        <begin position="268"/>
        <end position="357"/>
    </location>
</feature>
<dbReference type="InterPro" id="IPR046357">
    <property type="entry name" value="PPIase_dom_sf"/>
</dbReference>
<evidence type="ECO:0000256" key="10">
    <source>
        <dbReference type="ARBA" id="ARBA00042775"/>
    </source>
</evidence>
<dbReference type="PANTHER" id="PTHR47529:SF1">
    <property type="entry name" value="PERIPLASMIC CHAPERONE PPID"/>
    <property type="match status" value="1"/>
</dbReference>
<dbReference type="GO" id="GO:0003755">
    <property type="term" value="F:peptidyl-prolyl cis-trans isomerase activity"/>
    <property type="evidence" value="ECO:0007669"/>
    <property type="project" value="UniProtKB-KW"/>
</dbReference>
<evidence type="ECO:0000313" key="14">
    <source>
        <dbReference type="EMBL" id="KEY90936.1"/>
    </source>
</evidence>
<evidence type="ECO:0000256" key="3">
    <source>
        <dbReference type="ARBA" id="ARBA00022519"/>
    </source>
</evidence>
<dbReference type="InterPro" id="IPR027304">
    <property type="entry name" value="Trigger_fact/SurA_dom_sf"/>
</dbReference>
<proteinExistence type="inferred from homology"/>
<dbReference type="PROSITE" id="PS50198">
    <property type="entry name" value="PPIC_PPIASE_2"/>
    <property type="match status" value="1"/>
</dbReference>
<dbReference type="Pfam" id="PF13145">
    <property type="entry name" value="Rotamase_2"/>
    <property type="match status" value="1"/>
</dbReference>
<dbReference type="eggNOG" id="COG0760">
    <property type="taxonomic scope" value="Bacteria"/>
</dbReference>
<dbReference type="Gene3D" id="1.10.4030.10">
    <property type="entry name" value="Porin chaperone SurA, peptide-binding domain"/>
    <property type="match status" value="1"/>
</dbReference>
<evidence type="ECO:0000256" key="12">
    <source>
        <dbReference type="SAM" id="Phobius"/>
    </source>
</evidence>
<evidence type="ECO:0000256" key="11">
    <source>
        <dbReference type="PROSITE-ProRule" id="PRU00278"/>
    </source>
</evidence>
<dbReference type="SUPFAM" id="SSF109998">
    <property type="entry name" value="Triger factor/SurA peptide-binding domain-like"/>
    <property type="match status" value="1"/>
</dbReference>
<dbReference type="InterPro" id="IPR000297">
    <property type="entry name" value="PPIase_PpiC"/>
</dbReference>
<dbReference type="AlphaFoldDB" id="A0A084CMA7"/>
<sequence length="612" mass="70753">MESFRQSKNSVAVKAILSLIVFSFLFTGFGSYWNSNSVSFAARVDRTKITLNDLERVYQGERDRITSQLGDTFESLFLDPKYATSFRRSILDRMINDLLLEKYSKSLGLAVNDSEIHRTIFNMEEFQDNGKFDKKVYRDTLRRSGLSSKSFEQHLRRSYLLYEQLIPALQSSNFILKGEMEAYHQLITQVRNIRRITIPIENFSSKISLDDQKIAEYYKENPDIFTQPEQMKFSYVELSLESLKKQIVIKKNEAMEYYQKNLDKYTSEEQRKVSQIFVRGDNREKAQKILDKLNTGTDFFLLAKESSESVVDTELGWIERNVMDYEFEKAAFSLKELGEVSGLVKSNFGYHIIRLDDMKGSSIQPYQQVVNQIREDLTVQQANEEFYKLRSELEKSAFESPYSLNDAAQAINQKVYSTGFISQKEYPEILKKPGVFQAIATKEVKEDGLNSEIIEISPDHLIVIRVEDFHDPILLSLETVSDAVATRLIQIRSEEEAVKFSKELIISLELDDKKILERNNLKFSPIEQIDRNSSLADVVFSMKKPVDGRPVYYQDKDLNGDIIIVALYNTESKANPDYDHEIAAQLTKFNSDQEISSVLNVLRSSADIEYYI</sequence>
<dbReference type="OrthoDB" id="9812372at2"/>
<keyword evidence="11" id="KW-0697">Rotamase</keyword>
<keyword evidence="2" id="KW-1003">Cell membrane</keyword>
<protein>
    <recommendedName>
        <fullName evidence="9">Periplasmic chaperone PpiD</fullName>
    </recommendedName>
    <alternativeName>
        <fullName evidence="10">Periplasmic folding chaperone</fullName>
    </alternativeName>
</protein>
<evidence type="ECO:0000259" key="13">
    <source>
        <dbReference type="PROSITE" id="PS50198"/>
    </source>
</evidence>
<evidence type="ECO:0000256" key="4">
    <source>
        <dbReference type="ARBA" id="ARBA00022692"/>
    </source>
</evidence>
<keyword evidence="4 12" id="KW-0812">Transmembrane</keyword>
<gene>
    <name evidence="14" type="primary">ppiD</name>
    <name evidence="14" type="ORF">CF67_07007</name>
</gene>
<dbReference type="SUPFAM" id="SSF54534">
    <property type="entry name" value="FKBP-like"/>
    <property type="match status" value="1"/>
</dbReference>
<dbReference type="EMBL" id="JGVK01000031">
    <property type="protein sequence ID" value="KEY90936.1"/>
    <property type="molecule type" value="Genomic_DNA"/>
</dbReference>
<reference evidence="14 15" key="1">
    <citation type="submission" date="2014-03" db="EMBL/GenBank/DDBJ databases">
        <title>Selection and divergence in the genomes of co-occurring obligate luminous symbionts with specific hosts.</title>
        <authorList>
            <person name="Hendry T.A."/>
            <person name="de Wet J.R."/>
            <person name="Dunlap P.V."/>
        </authorList>
    </citation>
    <scope>NUCLEOTIDE SEQUENCE [LARGE SCALE GENOMIC DNA]</scope>
    <source>
        <strain evidence="14 15">Ppalp.1</strain>
    </source>
</reference>
<keyword evidence="15" id="KW-1185">Reference proteome</keyword>
<comment type="caution">
    <text evidence="14">The sequence shown here is derived from an EMBL/GenBank/DDBJ whole genome shotgun (WGS) entry which is preliminary data.</text>
</comment>
<comment type="subcellular location">
    <subcellularLocation>
        <location evidence="1">Cell inner membrane</location>
        <topology evidence="1">Single-pass type II membrane protein</topology>
        <orientation evidence="1">Periplasmic side</orientation>
    </subcellularLocation>
</comment>
<evidence type="ECO:0000256" key="6">
    <source>
        <dbReference type="ARBA" id="ARBA00023136"/>
    </source>
</evidence>
<keyword evidence="5 12" id="KW-1133">Transmembrane helix</keyword>
<dbReference type="InterPro" id="IPR052029">
    <property type="entry name" value="PpiD_chaperone"/>
</dbReference>
<keyword evidence="7" id="KW-0143">Chaperone</keyword>
<keyword evidence="6 12" id="KW-0472">Membrane</keyword>